<dbReference type="Gene3D" id="3.60.21.10">
    <property type="match status" value="1"/>
</dbReference>
<dbReference type="InterPro" id="IPR004843">
    <property type="entry name" value="Calcineurin-like_PHP"/>
</dbReference>
<reference evidence="13 14" key="1">
    <citation type="journal article" date="2017" name="Plant Biotechnol. J.">
        <title>A comprehensive draft genome sequence for lupin (Lupinus angustifolius), an emerging health food: insights into plant-microbe interactions and legume evolution.</title>
        <authorList>
            <person name="Hane J.K."/>
            <person name="Ming Y."/>
            <person name="Kamphuis L.G."/>
            <person name="Nelson M.N."/>
            <person name="Garg G."/>
            <person name="Atkins C.A."/>
            <person name="Bayer P.E."/>
            <person name="Bravo A."/>
            <person name="Bringans S."/>
            <person name="Cannon S."/>
            <person name="Edwards D."/>
            <person name="Foley R."/>
            <person name="Gao L.L."/>
            <person name="Harrison M.J."/>
            <person name="Huang W."/>
            <person name="Hurgobin B."/>
            <person name="Li S."/>
            <person name="Liu C.W."/>
            <person name="McGrath A."/>
            <person name="Morahan G."/>
            <person name="Murray J."/>
            <person name="Weller J."/>
            <person name="Jian J."/>
            <person name="Singh K.B."/>
        </authorList>
    </citation>
    <scope>NUCLEOTIDE SEQUENCE [LARGE SCALE GENOMIC DNA]</scope>
    <source>
        <strain evidence="14">cv. Tanjil</strain>
        <tissue evidence="13">Whole plant</tissue>
    </source>
</reference>
<evidence type="ECO:0000259" key="12">
    <source>
        <dbReference type="Pfam" id="PF16656"/>
    </source>
</evidence>
<dbReference type="Pfam" id="PF14008">
    <property type="entry name" value="Metallophos_C"/>
    <property type="match status" value="1"/>
</dbReference>
<protein>
    <recommendedName>
        <fullName evidence="9">Purple acid phosphatase</fullName>
        <ecNumber evidence="9">3.1.3.2</ecNumber>
    </recommendedName>
</protein>
<dbReference type="InterPro" id="IPR041792">
    <property type="entry name" value="MPP_PAP"/>
</dbReference>
<dbReference type="EC" id="3.1.3.2" evidence="9"/>
<dbReference type="AlphaFoldDB" id="A0A1J7HEV6"/>
<dbReference type="GO" id="GO:0046872">
    <property type="term" value="F:metal ion binding"/>
    <property type="evidence" value="ECO:0007669"/>
    <property type="project" value="InterPro"/>
</dbReference>
<dbReference type="Gramene" id="OIW11350">
    <property type="protein sequence ID" value="OIW11350"/>
    <property type="gene ID" value="TanjilG_19606"/>
</dbReference>
<evidence type="ECO:0000256" key="5">
    <source>
        <dbReference type="ARBA" id="ARBA00022729"/>
    </source>
</evidence>
<comment type="cofactor">
    <cofactor evidence="2">
        <name>Zn(2+)</name>
        <dbReference type="ChEBI" id="CHEBI:29105"/>
    </cofactor>
</comment>
<keyword evidence="7" id="KW-0862">Zinc</keyword>
<dbReference type="Gene3D" id="2.60.40.380">
    <property type="entry name" value="Purple acid phosphatase-like, N-terminal"/>
    <property type="match status" value="1"/>
</dbReference>
<proteinExistence type="inferred from homology"/>
<feature type="signal peptide" evidence="9">
    <location>
        <begin position="1"/>
        <end position="24"/>
    </location>
</feature>
<evidence type="ECO:0000256" key="1">
    <source>
        <dbReference type="ARBA" id="ARBA00000032"/>
    </source>
</evidence>
<dbReference type="InterPro" id="IPR008963">
    <property type="entry name" value="Purple_acid_Pase-like_N"/>
</dbReference>
<dbReference type="InterPro" id="IPR025733">
    <property type="entry name" value="PAPs_C"/>
</dbReference>
<feature type="domain" description="Purple acid phosphatase C-terminal" evidence="11">
    <location>
        <begin position="349"/>
        <end position="406"/>
    </location>
</feature>
<evidence type="ECO:0000256" key="4">
    <source>
        <dbReference type="ARBA" id="ARBA00008723"/>
    </source>
</evidence>
<keyword evidence="6 9" id="KW-0378">Hydrolase</keyword>
<dbReference type="InterPro" id="IPR029052">
    <property type="entry name" value="Metallo-depent_PP-like"/>
</dbReference>
<evidence type="ECO:0000256" key="9">
    <source>
        <dbReference type="RuleBase" id="RU361203"/>
    </source>
</evidence>
<sequence>MRVRGIISLLFLISVLLEFNVVYSYTRPPPRKNIFTPLSDDDDASSPQQVRVSQVGKDRMRISWFTIYPTPATVQYGLTPSANSFNATGVIDSYHYMFYYSGPVHNVIVGPLKPNTVYYYRMGDCTKVYNFKTPPSHFPIKFAVVGDLGQTEYTKTTLQHISDPGYDMLLLAGDLSYADTIQEQWESFGRLIEPLASQRPWMVTTGDHDIEKITFFHRRSFTAYNTRWLMPFNESGSNSNQYYSFEVAGVHIIMLGSYTDFDSNSNQYKWLQGDLNKVDRKNTPWLVVMFHAPWYNSNTLHQGEYASVEMKAILEDMLYKARVDIVISAHIHAYERFTRVYKEKANKCGPVYITIGDGGNRDDFNPYFMDPPPDISFFRERSFGHGTLEVTNATHALWTWIRNHDDKPVTTESLWLTSLSSDSACNGN</sequence>
<dbReference type="Pfam" id="PF00149">
    <property type="entry name" value="Metallophos"/>
    <property type="match status" value="1"/>
</dbReference>
<evidence type="ECO:0000259" key="11">
    <source>
        <dbReference type="Pfam" id="PF14008"/>
    </source>
</evidence>
<comment type="catalytic activity">
    <reaction evidence="1 9">
        <text>a phosphate monoester + H2O = an alcohol + phosphate</text>
        <dbReference type="Rhea" id="RHEA:15017"/>
        <dbReference type="ChEBI" id="CHEBI:15377"/>
        <dbReference type="ChEBI" id="CHEBI:30879"/>
        <dbReference type="ChEBI" id="CHEBI:43474"/>
        <dbReference type="ChEBI" id="CHEBI:67140"/>
        <dbReference type="EC" id="3.1.3.2"/>
    </reaction>
</comment>
<evidence type="ECO:0000256" key="3">
    <source>
        <dbReference type="ARBA" id="ARBA00001962"/>
    </source>
</evidence>
<dbReference type="CDD" id="cd00839">
    <property type="entry name" value="MPP_PAPs"/>
    <property type="match status" value="1"/>
</dbReference>
<accession>A0A1J7HEV6</accession>
<dbReference type="EMBL" id="CM007365">
    <property type="protein sequence ID" value="OIW11350.1"/>
    <property type="molecule type" value="Genomic_DNA"/>
</dbReference>
<dbReference type="Proteomes" id="UP000188354">
    <property type="component" value="Chromosome LG05"/>
</dbReference>
<dbReference type="GO" id="GO:0003993">
    <property type="term" value="F:acid phosphatase activity"/>
    <property type="evidence" value="ECO:0007669"/>
    <property type="project" value="UniProtKB-EC"/>
</dbReference>
<gene>
    <name evidence="13" type="ORF">TanjilG_19606</name>
</gene>
<keyword evidence="8" id="KW-0325">Glycoprotein</keyword>
<evidence type="ECO:0000256" key="7">
    <source>
        <dbReference type="ARBA" id="ARBA00022833"/>
    </source>
</evidence>
<dbReference type="SUPFAM" id="SSF56300">
    <property type="entry name" value="Metallo-dependent phosphatases"/>
    <property type="match status" value="1"/>
</dbReference>
<dbReference type="InterPro" id="IPR039331">
    <property type="entry name" value="PAPs-like"/>
</dbReference>
<feature type="domain" description="Calcineurin-like phosphoesterase" evidence="10">
    <location>
        <begin position="140"/>
        <end position="334"/>
    </location>
</feature>
<dbReference type="PANTHER" id="PTHR22953">
    <property type="entry name" value="ACID PHOSPHATASE RELATED"/>
    <property type="match status" value="1"/>
</dbReference>
<dbReference type="InterPro" id="IPR015914">
    <property type="entry name" value="PAPs_N"/>
</dbReference>
<comment type="cofactor">
    <cofactor evidence="3">
        <name>Fe cation</name>
        <dbReference type="ChEBI" id="CHEBI:24875"/>
    </cofactor>
</comment>
<dbReference type="PANTHER" id="PTHR22953:SF153">
    <property type="entry name" value="PURPLE ACID PHOSPHATASE"/>
    <property type="match status" value="1"/>
</dbReference>
<keyword evidence="5 9" id="KW-0732">Signal</keyword>
<keyword evidence="14" id="KW-1185">Reference proteome</keyword>
<name>A0A1J7HEV6_LUPAN</name>
<evidence type="ECO:0000256" key="6">
    <source>
        <dbReference type="ARBA" id="ARBA00022801"/>
    </source>
</evidence>
<evidence type="ECO:0000259" key="10">
    <source>
        <dbReference type="Pfam" id="PF00149"/>
    </source>
</evidence>
<evidence type="ECO:0000313" key="14">
    <source>
        <dbReference type="Proteomes" id="UP000188354"/>
    </source>
</evidence>
<organism evidence="13 14">
    <name type="scientific">Lupinus angustifolius</name>
    <name type="common">Narrow-leaved blue lupine</name>
    <dbReference type="NCBI Taxonomy" id="3871"/>
    <lineage>
        <taxon>Eukaryota</taxon>
        <taxon>Viridiplantae</taxon>
        <taxon>Streptophyta</taxon>
        <taxon>Embryophyta</taxon>
        <taxon>Tracheophyta</taxon>
        <taxon>Spermatophyta</taxon>
        <taxon>Magnoliopsida</taxon>
        <taxon>eudicotyledons</taxon>
        <taxon>Gunneridae</taxon>
        <taxon>Pentapetalae</taxon>
        <taxon>rosids</taxon>
        <taxon>fabids</taxon>
        <taxon>Fabales</taxon>
        <taxon>Fabaceae</taxon>
        <taxon>Papilionoideae</taxon>
        <taxon>50 kb inversion clade</taxon>
        <taxon>genistoids sensu lato</taxon>
        <taxon>core genistoids</taxon>
        <taxon>Genisteae</taxon>
        <taxon>Lupinus</taxon>
    </lineage>
</organism>
<comment type="similarity">
    <text evidence="4 9">Belongs to the metallophosphoesterase superfamily. Purple acid phosphatase family.</text>
</comment>
<dbReference type="OMA" id="HITWITK"/>
<dbReference type="Pfam" id="PF16656">
    <property type="entry name" value="Pur_ac_phosph_N"/>
    <property type="match status" value="1"/>
</dbReference>
<evidence type="ECO:0000256" key="2">
    <source>
        <dbReference type="ARBA" id="ARBA00001947"/>
    </source>
</evidence>
<evidence type="ECO:0000256" key="8">
    <source>
        <dbReference type="ARBA" id="ARBA00023180"/>
    </source>
</evidence>
<feature type="domain" description="Purple acid phosphatase N-terminal" evidence="12">
    <location>
        <begin position="47"/>
        <end position="133"/>
    </location>
</feature>
<feature type="chain" id="PRO_5011814843" description="Purple acid phosphatase" evidence="9">
    <location>
        <begin position="25"/>
        <end position="428"/>
    </location>
</feature>
<dbReference type="SUPFAM" id="SSF49363">
    <property type="entry name" value="Purple acid phosphatase, N-terminal domain"/>
    <property type="match status" value="1"/>
</dbReference>
<evidence type="ECO:0000313" key="13">
    <source>
        <dbReference type="EMBL" id="OIW11350.1"/>
    </source>
</evidence>